<protein>
    <submittedName>
        <fullName evidence="7">Uncharacterized protein</fullName>
    </submittedName>
</protein>
<evidence type="ECO:0000313" key="7">
    <source>
        <dbReference type="EMBL" id="VDH91152.1"/>
    </source>
</evidence>
<proteinExistence type="predicted"/>
<feature type="compositionally biased region" description="Polar residues" evidence="4">
    <location>
        <begin position="2515"/>
        <end position="2530"/>
    </location>
</feature>
<feature type="domain" description="VWFD" evidence="6">
    <location>
        <begin position="2017"/>
        <end position="2206"/>
    </location>
</feature>
<evidence type="ECO:0000259" key="6">
    <source>
        <dbReference type="PROSITE" id="PS51233"/>
    </source>
</evidence>
<keyword evidence="2" id="KW-1015">Disulfide bond</keyword>
<feature type="compositionally biased region" description="Polar residues" evidence="4">
    <location>
        <begin position="2931"/>
        <end position="2960"/>
    </location>
</feature>
<feature type="domain" description="VWFD" evidence="6">
    <location>
        <begin position="1547"/>
        <end position="1736"/>
    </location>
</feature>
<evidence type="ECO:0000256" key="2">
    <source>
        <dbReference type="ARBA" id="ARBA00023157"/>
    </source>
</evidence>
<dbReference type="SMART" id="SM00832">
    <property type="entry name" value="C8"/>
    <property type="match status" value="4"/>
</dbReference>
<dbReference type="SMART" id="SM00209">
    <property type="entry name" value="TSP1"/>
    <property type="match status" value="9"/>
</dbReference>
<dbReference type="Pfam" id="PF00094">
    <property type="entry name" value="VWD"/>
    <property type="match status" value="4"/>
</dbReference>
<dbReference type="Proteomes" id="UP000596742">
    <property type="component" value="Unassembled WGS sequence"/>
</dbReference>
<dbReference type="InterPro" id="IPR001846">
    <property type="entry name" value="VWF_type-D"/>
</dbReference>
<dbReference type="InterPro" id="IPR036508">
    <property type="entry name" value="Chitin-bd_dom_sf"/>
</dbReference>
<dbReference type="EMBL" id="UYJE01000213">
    <property type="protein sequence ID" value="VDH91152.1"/>
    <property type="molecule type" value="Genomic_DNA"/>
</dbReference>
<dbReference type="InterPro" id="IPR002557">
    <property type="entry name" value="Chitin-bd_dom"/>
</dbReference>
<gene>
    <name evidence="7" type="ORF">MGAL_10B053150</name>
</gene>
<feature type="domain" description="VWFD" evidence="6">
    <location>
        <begin position="607"/>
        <end position="796"/>
    </location>
</feature>
<dbReference type="SUPFAM" id="SSF57625">
    <property type="entry name" value="Invertebrate chitin-binding proteins"/>
    <property type="match status" value="1"/>
</dbReference>
<evidence type="ECO:0000256" key="3">
    <source>
        <dbReference type="ARBA" id="ARBA00023180"/>
    </source>
</evidence>
<feature type="region of interest" description="Disordered" evidence="4">
    <location>
        <begin position="2991"/>
        <end position="3064"/>
    </location>
</feature>
<dbReference type="PROSITE" id="PS50092">
    <property type="entry name" value="TSP1"/>
    <property type="match status" value="8"/>
</dbReference>
<dbReference type="GO" id="GO:0008061">
    <property type="term" value="F:chitin binding"/>
    <property type="evidence" value="ECO:0007669"/>
    <property type="project" value="InterPro"/>
</dbReference>
<feature type="compositionally biased region" description="Polar residues" evidence="4">
    <location>
        <begin position="2879"/>
        <end position="2905"/>
    </location>
</feature>
<keyword evidence="1" id="KW-0106">Calcium</keyword>
<feature type="region of interest" description="Disordered" evidence="4">
    <location>
        <begin position="2845"/>
        <end position="2976"/>
    </location>
</feature>
<evidence type="ECO:0000259" key="5">
    <source>
        <dbReference type="PROSITE" id="PS50940"/>
    </source>
</evidence>
<feature type="compositionally biased region" description="Polar residues" evidence="4">
    <location>
        <begin position="2715"/>
        <end position="2755"/>
    </location>
</feature>
<accession>A0A8B6BKC2</accession>
<feature type="region of interest" description="Disordered" evidence="4">
    <location>
        <begin position="2481"/>
        <end position="2531"/>
    </location>
</feature>
<dbReference type="PROSITE" id="PS50940">
    <property type="entry name" value="CHIT_BIND_II"/>
    <property type="match status" value="1"/>
</dbReference>
<feature type="compositionally biased region" description="Polar residues" evidence="4">
    <location>
        <begin position="3020"/>
        <end position="3039"/>
    </location>
</feature>
<dbReference type="Pfam" id="PF08742">
    <property type="entry name" value="C8"/>
    <property type="match status" value="4"/>
</dbReference>
<organism evidence="7 8">
    <name type="scientific">Mytilus galloprovincialis</name>
    <name type="common">Mediterranean mussel</name>
    <dbReference type="NCBI Taxonomy" id="29158"/>
    <lineage>
        <taxon>Eukaryota</taxon>
        <taxon>Metazoa</taxon>
        <taxon>Spiralia</taxon>
        <taxon>Lophotrochozoa</taxon>
        <taxon>Mollusca</taxon>
        <taxon>Bivalvia</taxon>
        <taxon>Autobranchia</taxon>
        <taxon>Pteriomorphia</taxon>
        <taxon>Mytilida</taxon>
        <taxon>Mytiloidea</taxon>
        <taxon>Mytilidae</taxon>
        <taxon>Mytilinae</taxon>
        <taxon>Mytilus</taxon>
    </lineage>
</organism>
<dbReference type="GO" id="GO:0031012">
    <property type="term" value="C:extracellular matrix"/>
    <property type="evidence" value="ECO:0007669"/>
    <property type="project" value="TreeGrafter"/>
</dbReference>
<dbReference type="FunFam" id="2.20.100.10:FF:000001">
    <property type="entry name" value="semaphorin-5A isoform X1"/>
    <property type="match status" value="3"/>
</dbReference>
<dbReference type="PANTHER" id="PTHR11339">
    <property type="entry name" value="EXTRACELLULAR MATRIX GLYCOPROTEIN RELATED"/>
    <property type="match status" value="1"/>
</dbReference>
<dbReference type="InterPro" id="IPR036383">
    <property type="entry name" value="TSP1_rpt_sf"/>
</dbReference>
<name>A0A8B6BKC2_MYTGA</name>
<dbReference type="PROSITE" id="PS51233">
    <property type="entry name" value="VWFD"/>
    <property type="match status" value="4"/>
</dbReference>
<dbReference type="SMART" id="SM00494">
    <property type="entry name" value="ChtBD2"/>
    <property type="match status" value="1"/>
</dbReference>
<dbReference type="Pfam" id="PF00090">
    <property type="entry name" value="TSP_1"/>
    <property type="match status" value="5"/>
</dbReference>
<comment type="caution">
    <text evidence="7">The sequence shown here is derived from an EMBL/GenBank/DDBJ whole genome shotgun (WGS) entry which is preliminary data.</text>
</comment>
<feature type="region of interest" description="Disordered" evidence="4">
    <location>
        <begin position="2705"/>
        <end position="2780"/>
    </location>
</feature>
<keyword evidence="3" id="KW-0325">Glycoprotein</keyword>
<feature type="domain" description="Chitin-binding type-2" evidence="5">
    <location>
        <begin position="3080"/>
        <end position="3125"/>
    </location>
</feature>
<dbReference type="PANTHER" id="PTHR11339:SF373">
    <property type="entry name" value="VWFD DOMAIN-CONTAINING PROTEIN"/>
    <property type="match status" value="1"/>
</dbReference>
<dbReference type="Gene3D" id="2.20.100.10">
    <property type="entry name" value="Thrombospondin type-1 (TSP1) repeat"/>
    <property type="match status" value="9"/>
</dbReference>
<feature type="compositionally biased region" description="Basic and acidic residues" evidence="4">
    <location>
        <begin position="2757"/>
        <end position="2772"/>
    </location>
</feature>
<dbReference type="InterPro" id="IPR036084">
    <property type="entry name" value="Ser_inhib-like_sf"/>
</dbReference>
<feature type="domain" description="VWFD" evidence="6">
    <location>
        <begin position="1077"/>
        <end position="1266"/>
    </location>
</feature>
<feature type="compositionally biased region" description="Polar residues" evidence="4">
    <location>
        <begin position="2671"/>
        <end position="2680"/>
    </location>
</feature>
<dbReference type="InterPro" id="IPR014853">
    <property type="entry name" value="VWF/SSPO/ZAN-like_Cys-rich_dom"/>
</dbReference>
<dbReference type="OrthoDB" id="6135429at2759"/>
<feature type="region of interest" description="Disordered" evidence="4">
    <location>
        <begin position="2656"/>
        <end position="2680"/>
    </location>
</feature>
<keyword evidence="8" id="KW-1185">Reference proteome</keyword>
<feature type="compositionally biased region" description="Low complexity" evidence="4">
    <location>
        <begin position="2705"/>
        <end position="2714"/>
    </location>
</feature>
<dbReference type="CDD" id="cd19941">
    <property type="entry name" value="TIL"/>
    <property type="match status" value="4"/>
</dbReference>
<dbReference type="SUPFAM" id="SSF82895">
    <property type="entry name" value="TSP-1 type 1 repeat"/>
    <property type="match status" value="5"/>
</dbReference>
<evidence type="ECO:0000313" key="8">
    <source>
        <dbReference type="Proteomes" id="UP000596742"/>
    </source>
</evidence>
<dbReference type="SMART" id="SM00216">
    <property type="entry name" value="VWD"/>
    <property type="match status" value="4"/>
</dbReference>
<feature type="compositionally biased region" description="Polar residues" evidence="4">
    <location>
        <begin position="2845"/>
        <end position="2865"/>
    </location>
</feature>
<dbReference type="InterPro" id="IPR050780">
    <property type="entry name" value="Mucin_vWF_Thrombospondin_sf"/>
</dbReference>
<dbReference type="SUPFAM" id="SSF57567">
    <property type="entry name" value="Serine protease inhibitors"/>
    <property type="match status" value="4"/>
</dbReference>
<feature type="compositionally biased region" description="Polar residues" evidence="4">
    <location>
        <begin position="2991"/>
        <end position="3010"/>
    </location>
</feature>
<reference evidence="7" key="1">
    <citation type="submission" date="2018-11" db="EMBL/GenBank/DDBJ databases">
        <authorList>
            <person name="Alioto T."/>
            <person name="Alioto T."/>
        </authorList>
    </citation>
    <scope>NUCLEOTIDE SEQUENCE</scope>
</reference>
<feature type="compositionally biased region" description="Polar residues" evidence="4">
    <location>
        <begin position="3047"/>
        <end position="3056"/>
    </location>
</feature>
<sequence length="3130" mass="341567">MVGVVGDRGEAGVIVNIPVLILTDIDINTTNVVLQIATVVAVDHTGVSFQRIQTRNALMAHGVRGDLGKKLAVVLHHVGNVDHPSIHGRDIINTELVQVLVPVMGDVPAVDLLMHTSTIIAIVITVKYMVVGVNGIMEIGEVVQHLAKNVVLIPTQHNPSVGTDTVTIHLQHVGEDHVQELLVTIHPKSVTHSIAKAINGGWSSWYFSGSWSSCSASCRTCGSSVIPLQSRTRRRSCNNPSPGCGGRSCSGSSSSTTSRYCNTAYCKVNGGWSGWKSWGSWDKCSAECKTCGSSSNPYKTRRRYRVCNNPTPRCNGNSCPGSKYITSSTSCNTHYCKVNGGWSSWKPWGSWDSCSTVCKPCGSSTDPTKTRRRYRACNNPTPACNGHSCSGRSYISASKSCNTHYCKVNGGWGSWESWTKMTNCSAECKKEGSVSPTQTLTRKRLCNNPSPSCNGQSCSGSASDKSVQNCNTQNCPVDGYWEWGNWGAWDECSKTCDSGSHKRIRYNKCIGPKYGGKSCSGKVTKTHTYHRGCNRNIPCPVDGGWASFKSWSEWTQCSRSCGGGLRERTRYRHCTNPRPLHGGKKCTGLDNDNVFEDCNTLDCPSFCTCFGYGDPHYYTPDGAEIHFMGICKYTLWKSTLPNDACSFRVETKNERRYGQTHVAYTRMIDFFIEQNKIRILQGGTTLLNGIAVGLPTTTANNSIEITRSGSYITAIHSKCNIRVQFDGSHMIDVKVSKNHFGGNLTGLCGNCNGNVKDDYQTKSGADVSGLGWAGYASIGNSYKVLDDSDQPDLKCADAEAPGECSDKDKELAKTDDYCGYLLSDSSPFKICRDSKKVDFTKMYSSCEFDVCSSDKNDANCQTLESTALACSQHGYRVKWRSLKFCPLTCKGDFVYKTTVSCTNTCDNPKATQNCQDPPVDGCTCSDKTFLNGGKCVTIDKCGSCNLKIGGISSKLALGDVYPKGDCILSQRCDLVNGTFQLVTIPAKTSCALDEWCKTNNYGIYECTKKPINGGWQITGNWSNWSTCSKTCNGGIRKRARGRSCTNPKPQYGGASCAGSIKEISYESCNTLMCPSFCSCEGSGDPHYYTPDGAVIHFMGTCKYTLWKSTIPNDQCEFKVETKNERRYGYTHVSYTRMIDFYMGNIQVRFLHGGNVLIDGYRASLPVKTGNDSIELSRSGSFISAVHAKCNIRVQFDGYHLVNVKVSKDYFANNLTGLCGNCNGNYRDDLQTKDGIDVSSKGGQGYADIGNSYKVTDDSDLPDKNCADVPPLKDCTEDKRKLAKTDKYCGFLTTDTSPFKACMDSKKVNFVQLYSSCEVDFCNSNRTYVHCQTLQTAALACSQHGFQTKWRTPTFCPLKCDGGLVYKSAISCTNTCDNPTADQNCQDPPVDGCTCPDNTFLNGDKCVTINRCGSCRLDIGRGTSKLALGDVYPKGDCIKAQKCISKNGTFNMVSVPASISCASDEWCKLNKLGVYTCTKKPVDGGWKIVSTFTEWSVCSKTCNGGTRQRTRIRSCTEPMPQYGGKSCVGSTIETETESCNTFKCPSFCSCEGSGDPHYYTPDGAAIHFMGTCKYTLWKSTIPDDNCEFKVETKNERRGGNTQVSYTRRIDFYFGNSTIRILQGGHTLVNGLRVSLPVKTENGNIEISRSGSFISAVHAKCNIRVQFDGYHLVNVKVSKNYFGGNLTGICGNCNGNYMDDLQTKDGTDVSSKGRAGHADIGKSYKVTDDSDLQGASCEDDSIYKDCPKDKQEMARKETYCGFLTSDTSPFKACMDSKKVNFDQFYSSCEVDFCNSNKFDVHCQTLQTTALACSQNGFQIKWRTSTFCPLKCNGDFVYKSAISCINTCDNPTAEQNCQDPPIDGCTCPSNTYLNGDKCVTIDKCGSCRLNTKTGNLNIAYGDVYPRGDCIDSQKCEKDNGIFKLASVKSLKSCLEDEWCKPNKLGIYECAMKPVNGGWVSFGVWSDWTECSKTCNTGMRSKSRTRTCTDPSPSFGGKNCVGSSIEKTTEICNDFECPSYCSCIGSGDPHYYTPDGADIHFMGTCKYTLWKSTIPNDKCKFRVETKNEIRSSNTEVSYTRMIDVYAGGYKVRVLKGGNVLVNGIAVRVPFESADGQIEVSKTSNLITVVHGKCDIRVQFDGIHLVNIKVSKDYFGGNLTGICGNCNGLYMDDLMTKDGIDVFSLGRNGHADIGNSYKILDDSDQPGVECADAKPLKNITKGDKKISEENDKCGYLSPTNDNSPFRICRESSSLNFTKLFQSCEYDVSVSNAENASCQTLEAAALACSQRGILVNWRTEKFCPLTCKDGMVYSTSVSCINTCMNKYADQNCLDSPTDGCACPKNTYLSRDQCVTEDKCGFCRIGGSNILNNLSLGDTYPQGDCIDSQRCDNVSGNLVLVNVPAAKPCSGKCEKNNFGIYYCKTYNTSASETKTESVTQPKLPDSKVLTTVSLAPGTFVSTPVASPANTPYKTIKQGISVTTSSLPEDITNELGTSETIPEKTTKANPFPSDKSYTDHYSGPTSTENSGNFVQSTSEPEKITKLNYFETTSEKLTPDEMTTVRVVQEDDRLTLTPNSSNTDMPESQSVLETTTLPSDMEETTIDGSDMLEDSTAISDKTTESNPYDVILTTPRASTQGGQVLLETSSSTKTRGGSYITTPISYERSTEKGDNLEIDPTSTETNVPASTNAMDTDLLITTPNALDSEQATVFETEPDTTTTSNINESQYFTGDSTSQSTNVPKQPSLISDETLTDATTTNDISPVDKESTRGHTTETQKGDTTSESNIVPTQASLITTEMQALKTTEMLAEDSTVNDIIPVDTESSRGNTTENTGDTTTYTLPITEEIQVETTTMNDKTTPLHESSTPQSITIPKESEDSDETTSQSHTVPPQASTITDKIQAEATTANSISPADKESSLRSTPETPEGITAYFNPITEEQQVETSTINDQTTQLPMSSTEQLITSPKESEDSAETSGSNTVPTQTSVITDEILAEVTTANDNGPINKESSAETTTENPKDGATEMIDSTQPTTTAWEQTEDQYTTVEMKDKTTNVGSKSANKTAPGPTDILPTKAKIEGVTKAYSEFKCKTKWGYYPDPNNCAGFIQCDWGKPKRRPCAKGTIWNQTYRTCVHGSC</sequence>
<dbReference type="Gene3D" id="2.10.25.10">
    <property type="entry name" value="Laminin"/>
    <property type="match status" value="4"/>
</dbReference>
<dbReference type="InterPro" id="IPR000884">
    <property type="entry name" value="TSP1_rpt"/>
</dbReference>
<dbReference type="GO" id="GO:0005615">
    <property type="term" value="C:extracellular space"/>
    <property type="evidence" value="ECO:0007669"/>
    <property type="project" value="TreeGrafter"/>
</dbReference>
<evidence type="ECO:0000256" key="4">
    <source>
        <dbReference type="SAM" id="MobiDB-lite"/>
    </source>
</evidence>
<evidence type="ECO:0000256" key="1">
    <source>
        <dbReference type="ARBA" id="ARBA00022837"/>
    </source>
</evidence>